<reference evidence="1 2" key="1">
    <citation type="submission" date="2019-03" db="EMBL/GenBank/DDBJ databases">
        <title>Single cell metagenomics reveals metabolic interactions within the superorganism composed of flagellate Streblomastix strix and complex community of Bacteroidetes bacteria on its surface.</title>
        <authorList>
            <person name="Treitli S.C."/>
            <person name="Kolisko M."/>
            <person name="Husnik F."/>
            <person name="Keeling P."/>
            <person name="Hampl V."/>
        </authorList>
    </citation>
    <scope>NUCLEOTIDE SEQUENCE [LARGE SCALE GENOMIC DNA]</scope>
    <source>
        <strain evidence="1">St1</strain>
    </source>
</reference>
<sequence>MKIVCLLLIGVLFGGVLYLLKKQINLQNDLADVLKTSNRLVSYFNSQSALQKKAATAQKDEWSVEFRKKIRALIHLEIEKYSNAQRKLQEDVPMLVSAILMKDPPVPPKVFVPKTPKPKPLADKSPVLDIFEAEDFLVEMPLQPLMQESQSEMLPLYASAANQDDCTFYKVTADPDEDTIFLLTLTDADANKALFEVYPSACSKVLKRQNFLETACEVQNLGSQKVTVEEKGEAQKQEDSKWKIVQPAKIKFE</sequence>
<name>A0A5M8P605_9BACT</name>
<evidence type="ECO:0000313" key="1">
    <source>
        <dbReference type="EMBL" id="KAA6303650.1"/>
    </source>
</evidence>
<organism evidence="1 2">
    <name type="scientific">Candidatus Ordinivivax streblomastigis</name>
    <dbReference type="NCBI Taxonomy" id="2540710"/>
    <lineage>
        <taxon>Bacteria</taxon>
        <taxon>Pseudomonadati</taxon>
        <taxon>Bacteroidota</taxon>
        <taxon>Bacteroidia</taxon>
        <taxon>Bacteroidales</taxon>
        <taxon>Candidatus Ordinivivax</taxon>
    </lineage>
</organism>
<dbReference type="AlphaFoldDB" id="A0A5M8P605"/>
<accession>A0A5M8P605</accession>
<protein>
    <submittedName>
        <fullName evidence="1">Uncharacterized protein</fullName>
    </submittedName>
</protein>
<dbReference type="Proteomes" id="UP000324575">
    <property type="component" value="Unassembled WGS sequence"/>
</dbReference>
<evidence type="ECO:0000313" key="2">
    <source>
        <dbReference type="Proteomes" id="UP000324575"/>
    </source>
</evidence>
<comment type="caution">
    <text evidence="1">The sequence shown here is derived from an EMBL/GenBank/DDBJ whole genome shotgun (WGS) entry which is preliminary data.</text>
</comment>
<gene>
    <name evidence="1" type="ORF">EZS26_000201</name>
</gene>
<proteinExistence type="predicted"/>
<dbReference type="EMBL" id="SNRX01000001">
    <property type="protein sequence ID" value="KAA6303650.1"/>
    <property type="molecule type" value="Genomic_DNA"/>
</dbReference>